<dbReference type="AlphaFoldDB" id="A0A2X0K4R7"/>
<feature type="region of interest" description="Disordered" evidence="1">
    <location>
        <begin position="379"/>
        <end position="401"/>
    </location>
</feature>
<feature type="compositionally biased region" description="Basic and acidic residues" evidence="1">
    <location>
        <begin position="381"/>
        <end position="395"/>
    </location>
</feature>
<reference evidence="3" key="1">
    <citation type="submission" date="2016-10" db="EMBL/GenBank/DDBJ databases">
        <authorList>
            <person name="Jeantristanb JTB J.-T."/>
            <person name="Ricardo R."/>
        </authorList>
    </citation>
    <scope>NUCLEOTIDE SEQUENCE [LARGE SCALE GENOMIC DNA]</scope>
</reference>
<feature type="region of interest" description="Disordered" evidence="1">
    <location>
        <begin position="244"/>
        <end position="366"/>
    </location>
</feature>
<feature type="compositionally biased region" description="Polar residues" evidence="1">
    <location>
        <begin position="294"/>
        <end position="328"/>
    </location>
</feature>
<dbReference type="Proteomes" id="UP000249723">
    <property type="component" value="Unassembled WGS sequence"/>
</dbReference>
<gene>
    <name evidence="2" type="ORF">BZ3500_MVSOF-1268-A1-R1_CHR2-2G04835</name>
</gene>
<evidence type="ECO:0000313" key="3">
    <source>
        <dbReference type="Proteomes" id="UP000249723"/>
    </source>
</evidence>
<organism evidence="2 3">
    <name type="scientific">Microbotryum saponariae</name>
    <dbReference type="NCBI Taxonomy" id="289078"/>
    <lineage>
        <taxon>Eukaryota</taxon>
        <taxon>Fungi</taxon>
        <taxon>Dikarya</taxon>
        <taxon>Basidiomycota</taxon>
        <taxon>Pucciniomycotina</taxon>
        <taxon>Microbotryomycetes</taxon>
        <taxon>Microbotryales</taxon>
        <taxon>Microbotryaceae</taxon>
        <taxon>Microbotryum</taxon>
    </lineage>
</organism>
<sequence>MDNNTNTNNASPAVPATATKSYSAAVSARIPAKPGSNATTTTSTAVASQPMMHNIENCVIIKAPPSTSIEQVLLALDKHYPALAGAMPCVIKSQRALRFPKDADLDTLTANGLPVGKTLCQVEKLFASTKGGVIQCTLTGFFSDAEGLRLFNEQIAAFGTVLLRRIQYIGKTKHISGVYAFFLALQDANTLPPASISIERDGVTERIPLRITGSMRHCVFCRSTAHVRKDCPVAPACKTCASTSHASQHCPGRHASSPQDSPTSRATQASAGSKSVPAASVPDRTTKNRRVEQDLTTQPELSPNSARPLPESSSNSARPLPESSSNTARPEFSFNFPPHAATQAAPQPSSIQGTASSLVEKSSRVPQLREHLSVLKFSSGHAEDDHDSIQVDCRPHHPSHP</sequence>
<evidence type="ECO:0000313" key="2">
    <source>
        <dbReference type="EMBL" id="SCZ87369.1"/>
    </source>
</evidence>
<keyword evidence="3" id="KW-1185">Reference proteome</keyword>
<feature type="compositionally biased region" description="Polar residues" evidence="1">
    <location>
        <begin position="256"/>
        <end position="273"/>
    </location>
</feature>
<feature type="compositionally biased region" description="Polar residues" evidence="1">
    <location>
        <begin position="349"/>
        <end position="360"/>
    </location>
</feature>
<name>A0A2X0K4R7_9BASI</name>
<proteinExistence type="predicted"/>
<accession>A0A2X0K4R7</accession>
<dbReference type="EMBL" id="FMWP01000010">
    <property type="protein sequence ID" value="SCZ87369.1"/>
    <property type="molecule type" value="Genomic_DNA"/>
</dbReference>
<evidence type="ECO:0000256" key="1">
    <source>
        <dbReference type="SAM" id="MobiDB-lite"/>
    </source>
</evidence>
<protein>
    <submittedName>
        <fullName evidence="2">BZ3500_MvSof-1268-A1-R1_Chr2-2g04835 protein</fullName>
    </submittedName>
</protein>
<feature type="compositionally biased region" description="Basic and acidic residues" evidence="1">
    <location>
        <begin position="284"/>
        <end position="293"/>
    </location>
</feature>
<feature type="compositionally biased region" description="Low complexity" evidence="1">
    <location>
        <begin position="337"/>
        <end position="348"/>
    </location>
</feature>